<name>A0A7S2TKC2_9EUKA</name>
<protein>
    <submittedName>
        <fullName evidence="2">Uncharacterized protein</fullName>
    </submittedName>
</protein>
<dbReference type="EMBL" id="HBHP01006075">
    <property type="protein sequence ID" value="CAD9751566.1"/>
    <property type="molecule type" value="Transcribed_RNA"/>
</dbReference>
<feature type="compositionally biased region" description="Acidic residues" evidence="1">
    <location>
        <begin position="37"/>
        <end position="54"/>
    </location>
</feature>
<organism evidence="2">
    <name type="scientific">Lotharella oceanica</name>
    <dbReference type="NCBI Taxonomy" id="641309"/>
    <lineage>
        <taxon>Eukaryota</taxon>
        <taxon>Sar</taxon>
        <taxon>Rhizaria</taxon>
        <taxon>Cercozoa</taxon>
        <taxon>Chlorarachniophyceae</taxon>
        <taxon>Lotharella</taxon>
    </lineage>
</organism>
<dbReference type="AlphaFoldDB" id="A0A7S2TKC2"/>
<accession>A0A7S2TKC2</accession>
<proteinExistence type="predicted"/>
<gene>
    <name evidence="2" type="ORF">LSP00402_LOCUS3768</name>
</gene>
<evidence type="ECO:0000313" key="2">
    <source>
        <dbReference type="EMBL" id="CAD9751566.1"/>
    </source>
</evidence>
<feature type="region of interest" description="Disordered" evidence="1">
    <location>
        <begin position="32"/>
        <end position="54"/>
    </location>
</feature>
<evidence type="ECO:0000256" key="1">
    <source>
        <dbReference type="SAM" id="MobiDB-lite"/>
    </source>
</evidence>
<reference evidence="2" key="1">
    <citation type="submission" date="2021-01" db="EMBL/GenBank/DDBJ databases">
        <authorList>
            <person name="Corre E."/>
            <person name="Pelletier E."/>
            <person name="Niang G."/>
            <person name="Scheremetjew M."/>
            <person name="Finn R."/>
            <person name="Kale V."/>
            <person name="Holt S."/>
            <person name="Cochrane G."/>
            <person name="Meng A."/>
            <person name="Brown T."/>
            <person name="Cohen L."/>
        </authorList>
    </citation>
    <scope>NUCLEOTIDE SEQUENCE</scope>
    <source>
        <strain evidence="2">CCMP622</strain>
    </source>
</reference>
<sequence>MTHFVVVFHPWDESDDIKPGNISLAFWYARSTKPRDNDDDDEEDDGDEDDDDDDDDFRLLLVVVLVLLDNIKACKAALWMSLALACRKNIAFIRGKGGDPQ</sequence>